<dbReference type="Proteomes" id="UP000832097">
    <property type="component" value="Chromosome"/>
</dbReference>
<keyword evidence="2" id="KW-1185">Reference proteome</keyword>
<protein>
    <recommendedName>
        <fullName evidence="3">Minor tail protein</fullName>
    </recommendedName>
</protein>
<dbReference type="EMBL" id="CP094528">
    <property type="protein sequence ID" value="UOE45468.1"/>
    <property type="molecule type" value="Genomic_DNA"/>
</dbReference>
<dbReference type="RefSeq" id="WP_243558067.1">
    <property type="nucleotide sequence ID" value="NZ_CP094528.1"/>
</dbReference>
<evidence type="ECO:0000313" key="1">
    <source>
        <dbReference type="EMBL" id="UOE45468.1"/>
    </source>
</evidence>
<proteinExistence type="predicted"/>
<reference evidence="1 2" key="1">
    <citation type="submission" date="2022-03" db="EMBL/GenBank/DDBJ databases">
        <title>Mucilaginibacter sp. isolated from the gut of Protaetia brevitarsis seulensis larvae.</title>
        <authorList>
            <person name="Won M."/>
            <person name="Kim S.-J."/>
            <person name="Kwon S.-W."/>
        </authorList>
    </citation>
    <scope>NUCLEOTIDE SEQUENCE [LARGE SCALE GENOMIC DNA]</scope>
    <source>
        <strain evidence="1 2">CFWR-12</strain>
    </source>
</reference>
<name>A0ABY4C273_9MICO</name>
<accession>A0ABY4C273</accession>
<evidence type="ECO:0008006" key="3">
    <source>
        <dbReference type="Google" id="ProtNLM"/>
    </source>
</evidence>
<evidence type="ECO:0000313" key="2">
    <source>
        <dbReference type="Proteomes" id="UP000832097"/>
    </source>
</evidence>
<organism evidence="1 2">
    <name type="scientific">Agromyces larvae</name>
    <dbReference type="NCBI Taxonomy" id="2929802"/>
    <lineage>
        <taxon>Bacteria</taxon>
        <taxon>Bacillati</taxon>
        <taxon>Actinomycetota</taxon>
        <taxon>Actinomycetes</taxon>
        <taxon>Micrococcales</taxon>
        <taxon>Microbacteriaceae</taxon>
        <taxon>Agromyces</taxon>
    </lineage>
</organism>
<sequence>MASVVAAFSDMDPSPRAVIDVDPADLLAGTVSVTIWQLSTWGQVPVRNAVRRTVAGGLLVTDYEIPPGGRVTYRVEQFDASGVSLGFALSLSAEVVVPPGWVVVSDPLAPRNAVRLRAEARFAEGLTRTRPTAIYQAGGRTFAMTGVYSALQKVVLRCVTTSEAERSTLAAILAESVICVRSERMRLPGAFFATVDTVPMIPWDARVGGDTDVWDIAGDEVTRPVLDVIVAVYSYQAFREFLDRKYPPRATYRQAATEWATYIDALRNPPPLA</sequence>
<gene>
    <name evidence="1" type="ORF">MTO99_06845</name>
</gene>